<name>A0A840YS59_9SPHN</name>
<comment type="caution">
    <text evidence="2">The sequence shown here is derived from an EMBL/GenBank/DDBJ whole genome shotgun (WGS) entry which is preliminary data.</text>
</comment>
<dbReference type="RefSeq" id="WP_184091117.1">
    <property type="nucleotide sequence ID" value="NZ_JACIJF010000019.1"/>
</dbReference>
<proteinExistence type="predicted"/>
<evidence type="ECO:0000313" key="3">
    <source>
        <dbReference type="Proteomes" id="UP000527143"/>
    </source>
</evidence>
<evidence type="ECO:0000313" key="2">
    <source>
        <dbReference type="EMBL" id="MBB5712516.1"/>
    </source>
</evidence>
<dbReference type="EMBL" id="JACIJF010000019">
    <property type="protein sequence ID" value="MBB5712516.1"/>
    <property type="molecule type" value="Genomic_DNA"/>
</dbReference>
<accession>A0A840YS59</accession>
<protein>
    <submittedName>
        <fullName evidence="2">Uncharacterized protein</fullName>
    </submittedName>
</protein>
<feature type="compositionally biased region" description="Pro residues" evidence="1">
    <location>
        <begin position="1"/>
        <end position="11"/>
    </location>
</feature>
<sequence>MATLPPDPYAPDPIREPDGTPVPNDQPESLPGPDNPEAPVIEQEAPDDAPSDTPTQTQA</sequence>
<organism evidence="2 3">
    <name type="scientific">Sphingomonas xinjiangensis</name>
    <dbReference type="NCBI Taxonomy" id="643568"/>
    <lineage>
        <taxon>Bacteria</taxon>
        <taxon>Pseudomonadati</taxon>
        <taxon>Pseudomonadota</taxon>
        <taxon>Alphaproteobacteria</taxon>
        <taxon>Sphingomonadales</taxon>
        <taxon>Sphingomonadaceae</taxon>
        <taxon>Sphingomonas</taxon>
    </lineage>
</organism>
<keyword evidence="3" id="KW-1185">Reference proteome</keyword>
<evidence type="ECO:0000256" key="1">
    <source>
        <dbReference type="SAM" id="MobiDB-lite"/>
    </source>
</evidence>
<dbReference type="AlphaFoldDB" id="A0A840YS59"/>
<feature type="region of interest" description="Disordered" evidence="1">
    <location>
        <begin position="1"/>
        <end position="59"/>
    </location>
</feature>
<reference evidence="2 3" key="1">
    <citation type="submission" date="2020-08" db="EMBL/GenBank/DDBJ databases">
        <title>Genomic Encyclopedia of Type Strains, Phase IV (KMG-IV): sequencing the most valuable type-strain genomes for metagenomic binning, comparative biology and taxonomic classification.</title>
        <authorList>
            <person name="Goeker M."/>
        </authorList>
    </citation>
    <scope>NUCLEOTIDE SEQUENCE [LARGE SCALE GENOMIC DNA]</scope>
    <source>
        <strain evidence="2 3">DSM 26736</strain>
    </source>
</reference>
<gene>
    <name evidence="2" type="ORF">FHT02_003776</name>
</gene>
<dbReference type="Proteomes" id="UP000527143">
    <property type="component" value="Unassembled WGS sequence"/>
</dbReference>